<dbReference type="Proteomes" id="UP001454036">
    <property type="component" value="Unassembled WGS sequence"/>
</dbReference>
<dbReference type="AlphaFoldDB" id="A0AAV3PIG2"/>
<keyword evidence="1 7" id="KW-0547">Nucleotide-binding</keyword>
<dbReference type="InterPro" id="IPR001650">
    <property type="entry name" value="Helicase_C-like"/>
</dbReference>
<feature type="domain" description="DEAD-box RNA helicase Q" evidence="12">
    <location>
        <begin position="49"/>
        <end position="77"/>
    </location>
</feature>
<dbReference type="Pfam" id="PF00271">
    <property type="entry name" value="Helicase_C"/>
    <property type="match status" value="1"/>
</dbReference>
<feature type="short sequence motif" description="Q motif" evidence="6">
    <location>
        <begin position="49"/>
        <end position="77"/>
    </location>
</feature>
<keyword evidence="4 7" id="KW-0067">ATP-binding</keyword>
<feature type="domain" description="Helicase ATP-binding" evidence="10">
    <location>
        <begin position="80"/>
        <end position="258"/>
    </location>
</feature>
<comment type="similarity">
    <text evidence="7">Belongs to the DEAD box helicase family.</text>
</comment>
<evidence type="ECO:0000256" key="6">
    <source>
        <dbReference type="PROSITE-ProRule" id="PRU00552"/>
    </source>
</evidence>
<dbReference type="PROSITE" id="PS51194">
    <property type="entry name" value="HELICASE_CTER"/>
    <property type="match status" value="1"/>
</dbReference>
<evidence type="ECO:0000256" key="1">
    <source>
        <dbReference type="ARBA" id="ARBA00022741"/>
    </source>
</evidence>
<dbReference type="InterPro" id="IPR014014">
    <property type="entry name" value="RNA_helicase_DEAD_Q_motif"/>
</dbReference>
<dbReference type="PROSITE" id="PS51195">
    <property type="entry name" value="Q_MOTIF"/>
    <property type="match status" value="1"/>
</dbReference>
<dbReference type="EC" id="3.6.4.13" evidence="8"/>
<reference evidence="13 14" key="1">
    <citation type="submission" date="2024-01" db="EMBL/GenBank/DDBJ databases">
        <title>The complete chloroplast genome sequence of Lithospermum erythrorhizon: insights into the phylogenetic relationship among Boraginaceae species and the maternal lineages of purple gromwells.</title>
        <authorList>
            <person name="Okada T."/>
            <person name="Watanabe K."/>
        </authorList>
    </citation>
    <scope>NUCLEOTIDE SEQUENCE [LARGE SCALE GENOMIC DNA]</scope>
</reference>
<comment type="domain">
    <text evidence="8">The Q motif is unique to and characteristic of the DEAD box family of RNA helicases and controls ATP binding and hydrolysis.</text>
</comment>
<dbReference type="PROSITE" id="PS00039">
    <property type="entry name" value="DEAD_ATP_HELICASE"/>
    <property type="match status" value="1"/>
</dbReference>
<accession>A0AAV3PIG2</accession>
<comment type="function">
    <text evidence="8">RNA helicase.</text>
</comment>
<dbReference type="SUPFAM" id="SSF52540">
    <property type="entry name" value="P-loop containing nucleoside triphosphate hydrolases"/>
    <property type="match status" value="1"/>
</dbReference>
<dbReference type="SMART" id="SM01178">
    <property type="entry name" value="DUF4217"/>
    <property type="match status" value="1"/>
</dbReference>
<keyword evidence="2 7" id="KW-0378">Hydrolase</keyword>
<dbReference type="GO" id="GO:0003723">
    <property type="term" value="F:RNA binding"/>
    <property type="evidence" value="ECO:0007669"/>
    <property type="project" value="UniProtKB-UniRule"/>
</dbReference>
<dbReference type="PROSITE" id="PS51192">
    <property type="entry name" value="HELICASE_ATP_BIND_1"/>
    <property type="match status" value="1"/>
</dbReference>
<evidence type="ECO:0000256" key="9">
    <source>
        <dbReference type="SAM" id="MobiDB-lite"/>
    </source>
</evidence>
<dbReference type="Pfam" id="PF13959">
    <property type="entry name" value="CTE_SPB4"/>
    <property type="match status" value="1"/>
</dbReference>
<keyword evidence="3 7" id="KW-0347">Helicase</keyword>
<dbReference type="EMBL" id="BAABME010001475">
    <property type="protein sequence ID" value="GAA0149817.1"/>
    <property type="molecule type" value="Genomic_DNA"/>
</dbReference>
<sequence>MSCSLIGTCYAGRAVLTVHLLCFFQRFELHIIRLLDFIGLLVLSEMTLFSSLEPPLSSETLEALSNSGFKFCTPVQEKTIPPLCSHRDVIVGAGTGSGKTLAFIVPLVEILRRIQPDNKPNQVLGVVISPTRELSSQIYHVAQPFVSTLKNVKPVLLVGGVDVQTDMQKLEQQGSKILIATPGRLDHIMDRIDGLDFRNLEILILDEADRLLDMGFEKQINSIISRLPKLRRTGLFSATQTEAVQELAKAGLRNPLKVLVEAKLLSGASPSQEFGSSKLPSGLKNEYLLCEADNKPSQLVDLLIKSKYQKIIIYFMTCDCVNYWGLALPQLSLLKNFSLISLHGQMKQIARDKALATFSSLSSGVLLCTDVAARGLDIPGVDFVIQYDPPQDSDVFLHRVGRTARMGRKGSALVFLTPKEEAYVYLQRSRKVPLEARECSDEAPDVIPEIRSAALRDRDVMEKGLKAFVSYIRAYKKHDCNHILSWKKLEIGKLGMGYGLLRLPSMPDVKRRSLSTMGFIPVTNVNLDEIKFWDKSREKQRKQKLQAKLLAQEVEKRERKRKESRKATSGVGRKKPAKKRRAIQSVEEYDELDREYSLIKKLKKGKIDETEFANLTGTLDLMCNL</sequence>
<evidence type="ECO:0000256" key="7">
    <source>
        <dbReference type="RuleBase" id="RU000492"/>
    </source>
</evidence>
<gene>
    <name evidence="13" type="ORF">LIER_08900</name>
</gene>
<comment type="caution">
    <text evidence="13">The sequence shown here is derived from an EMBL/GenBank/DDBJ whole genome shotgun (WGS) entry which is preliminary data.</text>
</comment>
<feature type="compositionally biased region" description="Basic residues" evidence="9">
    <location>
        <begin position="572"/>
        <end position="582"/>
    </location>
</feature>
<dbReference type="CDD" id="cd17960">
    <property type="entry name" value="DEADc_DDX55"/>
    <property type="match status" value="1"/>
</dbReference>
<evidence type="ECO:0000256" key="8">
    <source>
        <dbReference type="RuleBase" id="RU365068"/>
    </source>
</evidence>
<dbReference type="GO" id="GO:0016787">
    <property type="term" value="F:hydrolase activity"/>
    <property type="evidence" value="ECO:0007669"/>
    <property type="project" value="UniProtKB-KW"/>
</dbReference>
<organism evidence="13 14">
    <name type="scientific">Lithospermum erythrorhizon</name>
    <name type="common">Purple gromwell</name>
    <name type="synonym">Lithospermum officinale var. erythrorhizon</name>
    <dbReference type="NCBI Taxonomy" id="34254"/>
    <lineage>
        <taxon>Eukaryota</taxon>
        <taxon>Viridiplantae</taxon>
        <taxon>Streptophyta</taxon>
        <taxon>Embryophyta</taxon>
        <taxon>Tracheophyta</taxon>
        <taxon>Spermatophyta</taxon>
        <taxon>Magnoliopsida</taxon>
        <taxon>eudicotyledons</taxon>
        <taxon>Gunneridae</taxon>
        <taxon>Pentapetalae</taxon>
        <taxon>asterids</taxon>
        <taxon>lamiids</taxon>
        <taxon>Boraginales</taxon>
        <taxon>Boraginaceae</taxon>
        <taxon>Boraginoideae</taxon>
        <taxon>Lithospermeae</taxon>
        <taxon>Lithospermum</taxon>
    </lineage>
</organism>
<dbReference type="CDD" id="cd18787">
    <property type="entry name" value="SF2_C_DEAD"/>
    <property type="match status" value="1"/>
</dbReference>
<dbReference type="GO" id="GO:0005524">
    <property type="term" value="F:ATP binding"/>
    <property type="evidence" value="ECO:0007669"/>
    <property type="project" value="UniProtKB-UniRule"/>
</dbReference>
<keyword evidence="5 8" id="KW-0694">RNA-binding</keyword>
<evidence type="ECO:0000259" key="12">
    <source>
        <dbReference type="PROSITE" id="PS51195"/>
    </source>
</evidence>
<evidence type="ECO:0000256" key="4">
    <source>
        <dbReference type="ARBA" id="ARBA00022840"/>
    </source>
</evidence>
<proteinExistence type="inferred from homology"/>
<dbReference type="GO" id="GO:0003724">
    <property type="term" value="F:RNA helicase activity"/>
    <property type="evidence" value="ECO:0007669"/>
    <property type="project" value="UniProtKB-EC"/>
</dbReference>
<name>A0AAV3PIG2_LITER</name>
<dbReference type="InterPro" id="IPR000629">
    <property type="entry name" value="RNA-helicase_DEAD-box_CS"/>
</dbReference>
<dbReference type="SMART" id="SM00487">
    <property type="entry name" value="DEXDc"/>
    <property type="match status" value="1"/>
</dbReference>
<comment type="catalytic activity">
    <reaction evidence="8">
        <text>ATP + H2O = ADP + phosphate + H(+)</text>
        <dbReference type="Rhea" id="RHEA:13065"/>
        <dbReference type="ChEBI" id="CHEBI:15377"/>
        <dbReference type="ChEBI" id="CHEBI:15378"/>
        <dbReference type="ChEBI" id="CHEBI:30616"/>
        <dbReference type="ChEBI" id="CHEBI:43474"/>
        <dbReference type="ChEBI" id="CHEBI:456216"/>
        <dbReference type="EC" id="3.6.4.13"/>
    </reaction>
</comment>
<dbReference type="PANTHER" id="PTHR24031">
    <property type="entry name" value="RNA HELICASE"/>
    <property type="match status" value="1"/>
</dbReference>
<evidence type="ECO:0000313" key="13">
    <source>
        <dbReference type="EMBL" id="GAA0149817.1"/>
    </source>
</evidence>
<dbReference type="SMART" id="SM00490">
    <property type="entry name" value="HELICc"/>
    <property type="match status" value="1"/>
</dbReference>
<dbReference type="InterPro" id="IPR027417">
    <property type="entry name" value="P-loop_NTPase"/>
</dbReference>
<dbReference type="InterPro" id="IPR014001">
    <property type="entry name" value="Helicase_ATP-bd"/>
</dbReference>
<evidence type="ECO:0000259" key="10">
    <source>
        <dbReference type="PROSITE" id="PS51192"/>
    </source>
</evidence>
<evidence type="ECO:0000313" key="14">
    <source>
        <dbReference type="Proteomes" id="UP001454036"/>
    </source>
</evidence>
<evidence type="ECO:0000256" key="3">
    <source>
        <dbReference type="ARBA" id="ARBA00022806"/>
    </source>
</evidence>
<dbReference type="InterPro" id="IPR011545">
    <property type="entry name" value="DEAD/DEAH_box_helicase_dom"/>
</dbReference>
<keyword evidence="14" id="KW-1185">Reference proteome</keyword>
<evidence type="ECO:0000256" key="2">
    <source>
        <dbReference type="ARBA" id="ARBA00022801"/>
    </source>
</evidence>
<feature type="region of interest" description="Disordered" evidence="9">
    <location>
        <begin position="552"/>
        <end position="584"/>
    </location>
</feature>
<evidence type="ECO:0000256" key="5">
    <source>
        <dbReference type="ARBA" id="ARBA00022884"/>
    </source>
</evidence>
<feature type="domain" description="Helicase C-terminal" evidence="11">
    <location>
        <begin position="298"/>
        <end position="451"/>
    </location>
</feature>
<protein>
    <recommendedName>
        <fullName evidence="8">ATP-dependent RNA helicase</fullName>
        <ecNumber evidence="8">3.6.4.13</ecNumber>
    </recommendedName>
</protein>
<dbReference type="Pfam" id="PF00270">
    <property type="entry name" value="DEAD"/>
    <property type="match status" value="1"/>
</dbReference>
<dbReference type="Gene3D" id="3.40.50.300">
    <property type="entry name" value="P-loop containing nucleotide triphosphate hydrolases"/>
    <property type="match status" value="2"/>
</dbReference>
<dbReference type="InterPro" id="IPR025313">
    <property type="entry name" value="SPB4-like_CTE"/>
</dbReference>
<evidence type="ECO:0000259" key="11">
    <source>
        <dbReference type="PROSITE" id="PS51194"/>
    </source>
</evidence>